<dbReference type="InterPro" id="IPR049492">
    <property type="entry name" value="BD-FAE-like_dom"/>
</dbReference>
<organism evidence="5 6">
    <name type="scientific">Aquipluma nitroreducens</name>
    <dbReference type="NCBI Taxonomy" id="2010828"/>
    <lineage>
        <taxon>Bacteria</taxon>
        <taxon>Pseudomonadati</taxon>
        <taxon>Bacteroidota</taxon>
        <taxon>Bacteroidia</taxon>
        <taxon>Marinilabiliales</taxon>
        <taxon>Prolixibacteraceae</taxon>
        <taxon>Aquipluma</taxon>
    </lineage>
</organism>
<keyword evidence="6" id="KW-1185">Reference proteome</keyword>
<reference evidence="5" key="1">
    <citation type="journal article" date="2020" name="Int. J. Syst. Evol. Microbiol.">
        <title>Aquipluma nitroreducens gen. nov. sp. nov., a novel facultatively anaerobic bacterium isolated from a freshwater lake.</title>
        <authorList>
            <person name="Watanabe M."/>
            <person name="Kojima H."/>
            <person name="Fukui M."/>
        </authorList>
    </citation>
    <scope>NUCLEOTIDE SEQUENCE</scope>
    <source>
        <strain evidence="5">MeG22</strain>
    </source>
</reference>
<evidence type="ECO:0000313" key="6">
    <source>
        <dbReference type="Proteomes" id="UP001193389"/>
    </source>
</evidence>
<keyword evidence="2" id="KW-0378">Hydrolase</keyword>
<dbReference type="InterPro" id="IPR050300">
    <property type="entry name" value="GDXG_lipolytic_enzyme"/>
</dbReference>
<dbReference type="InterPro" id="IPR002168">
    <property type="entry name" value="Lipase_GDXG_HIS_AS"/>
</dbReference>
<name>A0A5K7SD82_9BACT</name>
<dbReference type="EMBL" id="AP018694">
    <property type="protein sequence ID" value="BBE19561.1"/>
    <property type="molecule type" value="Genomic_DNA"/>
</dbReference>
<evidence type="ECO:0000256" key="3">
    <source>
        <dbReference type="SAM" id="SignalP"/>
    </source>
</evidence>
<protein>
    <submittedName>
        <fullName evidence="5">Lipase</fullName>
    </submittedName>
</protein>
<gene>
    <name evidence="5" type="ORF">AQPE_3747</name>
</gene>
<dbReference type="KEGG" id="anf:AQPE_3747"/>
<evidence type="ECO:0000256" key="1">
    <source>
        <dbReference type="ARBA" id="ARBA00010515"/>
    </source>
</evidence>
<dbReference type="SUPFAM" id="SSF53474">
    <property type="entry name" value="alpha/beta-Hydrolases"/>
    <property type="match status" value="1"/>
</dbReference>
<proteinExistence type="inferred from homology"/>
<dbReference type="Pfam" id="PF20434">
    <property type="entry name" value="BD-FAE"/>
    <property type="match status" value="1"/>
</dbReference>
<feature type="chain" id="PRO_5024404035" evidence="3">
    <location>
        <begin position="24"/>
        <end position="540"/>
    </location>
</feature>
<comment type="similarity">
    <text evidence="1">Belongs to the 'GDXG' lipolytic enzyme family.</text>
</comment>
<dbReference type="PROSITE" id="PS01173">
    <property type="entry name" value="LIPASE_GDXG_HIS"/>
    <property type="match status" value="1"/>
</dbReference>
<dbReference type="PANTHER" id="PTHR48081">
    <property type="entry name" value="AB HYDROLASE SUPERFAMILY PROTEIN C4A8.06C"/>
    <property type="match status" value="1"/>
</dbReference>
<feature type="domain" description="BD-FAE-like" evidence="4">
    <location>
        <begin position="195"/>
        <end position="360"/>
    </location>
</feature>
<evidence type="ECO:0000259" key="4">
    <source>
        <dbReference type="Pfam" id="PF20434"/>
    </source>
</evidence>
<dbReference type="GO" id="GO:0016787">
    <property type="term" value="F:hydrolase activity"/>
    <property type="evidence" value="ECO:0007669"/>
    <property type="project" value="UniProtKB-KW"/>
</dbReference>
<evidence type="ECO:0000256" key="2">
    <source>
        <dbReference type="ARBA" id="ARBA00022801"/>
    </source>
</evidence>
<evidence type="ECO:0000313" key="5">
    <source>
        <dbReference type="EMBL" id="BBE19561.1"/>
    </source>
</evidence>
<accession>A0A5K7SD82</accession>
<dbReference type="Gene3D" id="3.40.50.1820">
    <property type="entry name" value="alpha/beta hydrolase"/>
    <property type="match status" value="1"/>
</dbReference>
<sequence>MYLLKKLNLLLMFALISVYVVNAQTPTPQMGIYDGTIGSDHLILVADKADSSLLKGSFVQNRGKAVEESHFFILNTSGSKPIFQSDLYLGKMKNSKISSSGFEGKLTLMNGKRIFIFWRPKVDVSFTQRTEVQVKPTSRYQDEIFPVIEVKSDLLYGKAKGYWTHSPYSNEPYITTLSKGLVKAFNDPELLDLKLDVYYPKTDLFKNRPLVMLIHGGAFYIGSKESACEATLATSLAKRGYLVASIDYRLGFKLMPSDIELSAYRAIQDANAALRFLAHNAKGLGIDPTQVYIGGTSAGAVASLNTAFMKNDERPERILKAGQEGLLGKIEESGNKYTEKFTIKAVVNMWGAVADLNIIDKGENIPVLSIHGTADDIVPFENDYPFRNSLMINQLVMDKMYGSKSIHDRLQILGIRNRLVSLDGLGHEPELATYNTLNNWMDTISNNVSRFLYEETAPEVMLPKNQLAIPENADLKSFYFEVNNGSLVQISATGGVKTKADPTDSSVIWFKNAIKKELIFLTRNKFEAWNTETFPVQIVK</sequence>
<dbReference type="InterPro" id="IPR029058">
    <property type="entry name" value="AB_hydrolase_fold"/>
</dbReference>
<keyword evidence="3" id="KW-0732">Signal</keyword>
<dbReference type="Proteomes" id="UP001193389">
    <property type="component" value="Chromosome"/>
</dbReference>
<dbReference type="AlphaFoldDB" id="A0A5K7SD82"/>
<feature type="signal peptide" evidence="3">
    <location>
        <begin position="1"/>
        <end position="23"/>
    </location>
</feature>